<dbReference type="OrthoDB" id="5496380at2"/>
<dbReference type="EMBL" id="CP031093">
    <property type="protein sequence ID" value="QCF26802.1"/>
    <property type="molecule type" value="Genomic_DNA"/>
</dbReference>
<dbReference type="InterPro" id="IPR000160">
    <property type="entry name" value="GGDEF_dom"/>
</dbReference>
<feature type="transmembrane region" description="Helical" evidence="4">
    <location>
        <begin position="65"/>
        <end position="83"/>
    </location>
</feature>
<dbReference type="NCBIfam" id="TIGR00254">
    <property type="entry name" value="GGDEF"/>
    <property type="match status" value="1"/>
</dbReference>
<dbReference type="EC" id="2.7.7.65" evidence="2"/>
<dbReference type="InterPro" id="IPR029787">
    <property type="entry name" value="Nucleotide_cyclase"/>
</dbReference>
<feature type="transmembrane region" description="Helical" evidence="4">
    <location>
        <begin position="116"/>
        <end position="134"/>
    </location>
</feature>
<evidence type="ECO:0000313" key="6">
    <source>
        <dbReference type="EMBL" id="QCF26802.1"/>
    </source>
</evidence>
<evidence type="ECO:0000259" key="5">
    <source>
        <dbReference type="PROSITE" id="PS50887"/>
    </source>
</evidence>
<gene>
    <name evidence="6" type="ORF">soil367_13155</name>
</gene>
<accession>A0A4P7XKE0</accession>
<evidence type="ECO:0000256" key="4">
    <source>
        <dbReference type="SAM" id="Phobius"/>
    </source>
</evidence>
<dbReference type="GO" id="GO:1902201">
    <property type="term" value="P:negative regulation of bacterial-type flagellum-dependent cell motility"/>
    <property type="evidence" value="ECO:0007669"/>
    <property type="project" value="TreeGrafter"/>
</dbReference>
<dbReference type="Pfam" id="PF00990">
    <property type="entry name" value="GGDEF"/>
    <property type="match status" value="1"/>
</dbReference>
<name>A0A4P7XKE0_9ALTE</name>
<evidence type="ECO:0000256" key="2">
    <source>
        <dbReference type="ARBA" id="ARBA00012528"/>
    </source>
</evidence>
<sequence length="382" mass="42438">MARLEALRARIGDPFEWSSSAKASLLLGITFLLHTQYVLWAHYLLNVPGHEGLVNGDFLRGHLDYFHMLLVTSATLLGFMLLLRRSTGEHRWVEYVATHYYGLSLCYFSFHIGTLSLPTGAVITGAPVVGFILFSHGAVLWALFASLSLLAVLSYASAFGFLPYAPAISGLTENGQLSLFWLTSMFLFTLPHLVVLTALAYYILNRWRRREEEIRTLSMTDPLTGLYNRRSILAHLWYEHERSKRQGPPMAVMMVDLDNFKQINDTWGHPAGDIVLVAAANALRGSLRQNDQVGRFGGEEFLVVLPGADVENAQKLGERCRQAVAELQVDIGDGQVLKVTCSIGLACFEQGLGDESEALIKSADQALYSAKETGRDKVVLWT</sequence>
<keyword evidence="4" id="KW-1133">Transmembrane helix</keyword>
<comment type="cofactor">
    <cofactor evidence="1">
        <name>Mg(2+)</name>
        <dbReference type="ChEBI" id="CHEBI:18420"/>
    </cofactor>
</comment>
<dbReference type="CDD" id="cd01949">
    <property type="entry name" value="GGDEF"/>
    <property type="match status" value="1"/>
</dbReference>
<protein>
    <recommendedName>
        <fullName evidence="2">diguanylate cyclase</fullName>
        <ecNumber evidence="2">2.7.7.65</ecNumber>
    </recommendedName>
</protein>
<dbReference type="GO" id="GO:0052621">
    <property type="term" value="F:diguanylate cyclase activity"/>
    <property type="evidence" value="ECO:0007669"/>
    <property type="project" value="UniProtKB-EC"/>
</dbReference>
<dbReference type="PANTHER" id="PTHR45138">
    <property type="entry name" value="REGULATORY COMPONENTS OF SENSORY TRANSDUCTION SYSTEM"/>
    <property type="match status" value="1"/>
</dbReference>
<keyword evidence="7" id="KW-1185">Reference proteome</keyword>
<dbReference type="RefSeq" id="WP_136549508.1">
    <property type="nucleotide sequence ID" value="NZ_CP031093.1"/>
</dbReference>
<dbReference type="SUPFAM" id="SSF55073">
    <property type="entry name" value="Nucleotide cyclase"/>
    <property type="match status" value="1"/>
</dbReference>
<dbReference type="AlphaFoldDB" id="A0A4P7XKE0"/>
<dbReference type="GO" id="GO:0005886">
    <property type="term" value="C:plasma membrane"/>
    <property type="evidence" value="ECO:0007669"/>
    <property type="project" value="TreeGrafter"/>
</dbReference>
<dbReference type="FunFam" id="3.30.70.270:FF:000001">
    <property type="entry name" value="Diguanylate cyclase domain protein"/>
    <property type="match status" value="1"/>
</dbReference>
<dbReference type="PANTHER" id="PTHR45138:SF9">
    <property type="entry name" value="DIGUANYLATE CYCLASE DGCM-RELATED"/>
    <property type="match status" value="1"/>
</dbReference>
<evidence type="ECO:0000313" key="7">
    <source>
        <dbReference type="Proteomes" id="UP000298049"/>
    </source>
</evidence>
<reference evidence="6 7" key="1">
    <citation type="submission" date="2018-07" db="EMBL/GenBank/DDBJ databases">
        <title>Marsedoiliclastica nanhaica gen. nov. sp. nov., a novel marine hydrocarbonoclastic bacterium isolated from an in-situ enriched hydrocarbon-degrading consortium in deep-sea sediment.</title>
        <authorList>
            <person name="Dong C."/>
            <person name="Ma T."/>
            <person name="Liu R."/>
            <person name="Shao Z."/>
        </authorList>
    </citation>
    <scope>NUCLEOTIDE SEQUENCE [LARGE SCALE GENOMIC DNA]</scope>
    <source>
        <strain evidence="7">soil36-7</strain>
    </source>
</reference>
<dbReference type="Gene3D" id="3.30.70.270">
    <property type="match status" value="1"/>
</dbReference>
<feature type="domain" description="GGDEF" evidence="5">
    <location>
        <begin position="248"/>
        <end position="382"/>
    </location>
</feature>
<dbReference type="PROSITE" id="PS50887">
    <property type="entry name" value="GGDEF"/>
    <property type="match status" value="1"/>
</dbReference>
<comment type="catalytic activity">
    <reaction evidence="3">
        <text>2 GTP = 3',3'-c-di-GMP + 2 diphosphate</text>
        <dbReference type="Rhea" id="RHEA:24898"/>
        <dbReference type="ChEBI" id="CHEBI:33019"/>
        <dbReference type="ChEBI" id="CHEBI:37565"/>
        <dbReference type="ChEBI" id="CHEBI:58805"/>
        <dbReference type="EC" id="2.7.7.65"/>
    </reaction>
</comment>
<feature type="transmembrane region" description="Helical" evidence="4">
    <location>
        <begin position="25"/>
        <end position="45"/>
    </location>
</feature>
<dbReference type="KEGG" id="hmi:soil367_13155"/>
<evidence type="ECO:0000256" key="3">
    <source>
        <dbReference type="ARBA" id="ARBA00034247"/>
    </source>
</evidence>
<organism evidence="6 7">
    <name type="scientific">Hydrocarboniclastica marina</name>
    <dbReference type="NCBI Taxonomy" id="2259620"/>
    <lineage>
        <taxon>Bacteria</taxon>
        <taxon>Pseudomonadati</taxon>
        <taxon>Pseudomonadota</taxon>
        <taxon>Gammaproteobacteria</taxon>
        <taxon>Alteromonadales</taxon>
        <taxon>Alteromonadaceae</taxon>
        <taxon>Hydrocarboniclastica</taxon>
    </lineage>
</organism>
<dbReference type="Proteomes" id="UP000298049">
    <property type="component" value="Chromosome"/>
</dbReference>
<evidence type="ECO:0000256" key="1">
    <source>
        <dbReference type="ARBA" id="ARBA00001946"/>
    </source>
</evidence>
<keyword evidence="4" id="KW-0812">Transmembrane</keyword>
<dbReference type="SMART" id="SM00267">
    <property type="entry name" value="GGDEF"/>
    <property type="match status" value="1"/>
</dbReference>
<keyword evidence="4" id="KW-0472">Membrane</keyword>
<dbReference type="GO" id="GO:0043709">
    <property type="term" value="P:cell adhesion involved in single-species biofilm formation"/>
    <property type="evidence" value="ECO:0007669"/>
    <property type="project" value="TreeGrafter"/>
</dbReference>
<feature type="transmembrane region" description="Helical" evidence="4">
    <location>
        <begin position="179"/>
        <end position="204"/>
    </location>
</feature>
<dbReference type="InterPro" id="IPR050469">
    <property type="entry name" value="Diguanylate_Cyclase"/>
</dbReference>
<proteinExistence type="predicted"/>
<feature type="transmembrane region" description="Helical" evidence="4">
    <location>
        <begin position="92"/>
        <end position="110"/>
    </location>
</feature>
<dbReference type="InterPro" id="IPR043128">
    <property type="entry name" value="Rev_trsase/Diguanyl_cyclase"/>
</dbReference>